<comment type="caution">
    <text evidence="2">The sequence shown here is derived from an EMBL/GenBank/DDBJ whole genome shotgun (WGS) entry which is preliminary data.</text>
</comment>
<dbReference type="AlphaFoldDB" id="A0A3N9XLX2"/>
<protein>
    <submittedName>
        <fullName evidence="2">Uncharacterized protein</fullName>
    </submittedName>
</protein>
<evidence type="ECO:0000313" key="3">
    <source>
        <dbReference type="Proteomes" id="UP000282312"/>
    </source>
</evidence>
<keyword evidence="1" id="KW-1133">Transmembrane helix</keyword>
<name>A0A3N9XLX2_9ACTN</name>
<keyword evidence="3" id="KW-1185">Reference proteome</keyword>
<reference evidence="2 3" key="1">
    <citation type="submission" date="2018-05" db="EMBL/GenBank/DDBJ databases">
        <title>Micromonospora from Atacama Desert.</title>
        <authorList>
            <person name="Carro L."/>
            <person name="Goodfellow M."/>
            <person name="Klenk H.-P."/>
        </authorList>
    </citation>
    <scope>NUCLEOTIDE SEQUENCE [LARGE SCALE GENOMIC DNA]</scope>
    <source>
        <strain evidence="2 3">LB39</strain>
    </source>
</reference>
<dbReference type="RefSeq" id="WP_124770914.1">
    <property type="nucleotide sequence ID" value="NZ_QGSZ01000113.1"/>
</dbReference>
<proteinExistence type="predicted"/>
<keyword evidence="1" id="KW-0472">Membrane</keyword>
<sequence>MFNVMRPGGSIGSGPAWGVVALASGGAVVSALGGTAVGHPVAGLVVAGCVLIAPWLLAGVLVAAAAVVAMRGRRGRRSTVTGEGTVEVIDALRRLVDSVLGR</sequence>
<feature type="transmembrane region" description="Helical" evidence="1">
    <location>
        <begin position="41"/>
        <end position="68"/>
    </location>
</feature>
<evidence type="ECO:0000256" key="1">
    <source>
        <dbReference type="SAM" id="Phobius"/>
    </source>
</evidence>
<accession>A0A3N9XLX2</accession>
<keyword evidence="1" id="KW-0812">Transmembrane</keyword>
<dbReference type="Proteomes" id="UP000282312">
    <property type="component" value="Unassembled WGS sequence"/>
</dbReference>
<gene>
    <name evidence="2" type="ORF">DLJ59_02670</name>
</gene>
<organism evidence="2 3">
    <name type="scientific">Micromonospora inaquosa</name>
    <dbReference type="NCBI Taxonomy" id="2203716"/>
    <lineage>
        <taxon>Bacteria</taxon>
        <taxon>Bacillati</taxon>
        <taxon>Actinomycetota</taxon>
        <taxon>Actinomycetes</taxon>
        <taxon>Micromonosporales</taxon>
        <taxon>Micromonosporaceae</taxon>
        <taxon>Micromonospora</taxon>
    </lineage>
</organism>
<evidence type="ECO:0000313" key="2">
    <source>
        <dbReference type="EMBL" id="RQX07647.1"/>
    </source>
</evidence>
<dbReference type="EMBL" id="QGSZ01000113">
    <property type="protein sequence ID" value="RQX07647.1"/>
    <property type="molecule type" value="Genomic_DNA"/>
</dbReference>